<keyword evidence="1" id="KW-0472">Membrane</keyword>
<evidence type="ECO:0000313" key="4">
    <source>
        <dbReference type="EMBL" id="CAF5142675.1"/>
    </source>
</evidence>
<accession>A0A820A641</accession>
<evidence type="ECO:0000313" key="3">
    <source>
        <dbReference type="EMBL" id="CAF4185296.1"/>
    </source>
</evidence>
<feature type="transmembrane region" description="Helical" evidence="1">
    <location>
        <begin position="42"/>
        <end position="66"/>
    </location>
</feature>
<sequence>MSSATFKPSVRNITADLSNVLNANSTSQAATKKDKRRPRRRWLIMSLAIVGAFAAIVGGCVVYALLATSNTSMSERNYADKEAH</sequence>
<comment type="caution">
    <text evidence="3">The sequence shown here is derived from an EMBL/GenBank/DDBJ whole genome shotgun (WGS) entry which is preliminary data.</text>
</comment>
<dbReference type="EMBL" id="CAJOBH010252919">
    <property type="protein sequence ID" value="CAF5142675.1"/>
    <property type="molecule type" value="Genomic_DNA"/>
</dbReference>
<gene>
    <name evidence="4" type="ORF">BYL167_LOCUS70504</name>
    <name evidence="2" type="ORF">OVN521_LOCUS19792</name>
    <name evidence="3" type="ORF">UXM345_LOCUS27101</name>
</gene>
<keyword evidence="1" id="KW-0812">Transmembrane</keyword>
<evidence type="ECO:0000313" key="2">
    <source>
        <dbReference type="EMBL" id="CAF4081351.1"/>
    </source>
</evidence>
<evidence type="ECO:0000256" key="1">
    <source>
        <dbReference type="SAM" id="Phobius"/>
    </source>
</evidence>
<dbReference type="AlphaFoldDB" id="A0A820A641"/>
<keyword evidence="6" id="KW-1185">Reference proteome</keyword>
<dbReference type="Proteomes" id="UP000681967">
    <property type="component" value="Unassembled WGS sequence"/>
</dbReference>
<dbReference type="Proteomes" id="UP000663866">
    <property type="component" value="Unassembled WGS sequence"/>
</dbReference>
<protein>
    <submittedName>
        <fullName evidence="3">Uncharacterized protein</fullName>
    </submittedName>
</protein>
<name>A0A820A641_9BILA</name>
<dbReference type="EMBL" id="CAJOBF010005740">
    <property type="protein sequence ID" value="CAF4185296.1"/>
    <property type="molecule type" value="Genomic_DNA"/>
</dbReference>
<keyword evidence="1" id="KW-1133">Transmembrane helix</keyword>
<evidence type="ECO:0000313" key="6">
    <source>
        <dbReference type="Proteomes" id="UP000663866"/>
    </source>
</evidence>
<proteinExistence type="predicted"/>
<reference evidence="3" key="1">
    <citation type="submission" date="2021-02" db="EMBL/GenBank/DDBJ databases">
        <authorList>
            <person name="Nowell W R."/>
        </authorList>
    </citation>
    <scope>NUCLEOTIDE SEQUENCE</scope>
</reference>
<organism evidence="3 5">
    <name type="scientific">Rotaria magnacalcarata</name>
    <dbReference type="NCBI Taxonomy" id="392030"/>
    <lineage>
        <taxon>Eukaryota</taxon>
        <taxon>Metazoa</taxon>
        <taxon>Spiralia</taxon>
        <taxon>Gnathifera</taxon>
        <taxon>Rotifera</taxon>
        <taxon>Eurotatoria</taxon>
        <taxon>Bdelloidea</taxon>
        <taxon>Philodinida</taxon>
        <taxon>Philodinidae</taxon>
        <taxon>Rotaria</taxon>
    </lineage>
</organism>
<evidence type="ECO:0000313" key="5">
    <source>
        <dbReference type="Proteomes" id="UP000663842"/>
    </source>
</evidence>
<dbReference type="Proteomes" id="UP000663842">
    <property type="component" value="Unassembled WGS sequence"/>
</dbReference>
<dbReference type="EMBL" id="CAJOBG010003800">
    <property type="protein sequence ID" value="CAF4081351.1"/>
    <property type="molecule type" value="Genomic_DNA"/>
</dbReference>